<name>A0ABT3MXM0_9GAMM</name>
<protein>
    <submittedName>
        <fullName evidence="2">Uncharacterized protein</fullName>
    </submittedName>
</protein>
<gene>
    <name evidence="2" type="ORF">NX722_16070</name>
</gene>
<accession>A0ABT3MXM0</accession>
<dbReference type="EMBL" id="JAPFCC010000001">
    <property type="protein sequence ID" value="MCW7554107.1"/>
    <property type="molecule type" value="Genomic_DNA"/>
</dbReference>
<dbReference type="Proteomes" id="UP001209854">
    <property type="component" value="Unassembled WGS sequence"/>
</dbReference>
<evidence type="ECO:0000313" key="2">
    <source>
        <dbReference type="EMBL" id="MCW7554107.1"/>
    </source>
</evidence>
<feature type="region of interest" description="Disordered" evidence="1">
    <location>
        <begin position="43"/>
        <end position="83"/>
    </location>
</feature>
<organism evidence="2 3">
    <name type="scientific">Endozoicomonas gorgoniicola</name>
    <dbReference type="NCBI Taxonomy" id="1234144"/>
    <lineage>
        <taxon>Bacteria</taxon>
        <taxon>Pseudomonadati</taxon>
        <taxon>Pseudomonadota</taxon>
        <taxon>Gammaproteobacteria</taxon>
        <taxon>Oceanospirillales</taxon>
        <taxon>Endozoicomonadaceae</taxon>
        <taxon>Endozoicomonas</taxon>
    </lineage>
</organism>
<comment type="caution">
    <text evidence="2">The sequence shown here is derived from an EMBL/GenBank/DDBJ whole genome shotgun (WGS) entry which is preliminary data.</text>
</comment>
<evidence type="ECO:0000313" key="3">
    <source>
        <dbReference type="Proteomes" id="UP001209854"/>
    </source>
</evidence>
<sequence>MTAWELIMILRRRCFFAYIMFLVCVLVSFPSHSAEEEFRWFTTPLKPSDDSGNDSGNDTDNDSDNDSDSDTDNGYSPDSGEHYNNFVVRGTVADDSYDANNLIPENQITNLLHVLSYALSLRPASVADRDHPYEEFAPLMSMHMQLTTFNIFPMHKHIEHADSGLIFDRVHDDVKNSVYVNLGAAPVGATEPSFEMGVILNRRRKSGAQTFIEASEEQIARCYYRPPSYEYRLIVTRYPLTSHEDVERVINNEHTSHDRAPIELIFDNSRLHAAIGLQNVRVIGDGAATEVRRQEPIPPLEPIPAPGPGPAINNEVLIPVIRSTFTGSSGIF</sequence>
<feature type="compositionally biased region" description="Acidic residues" evidence="1">
    <location>
        <begin position="57"/>
        <end position="71"/>
    </location>
</feature>
<proteinExistence type="predicted"/>
<dbReference type="RefSeq" id="WP_262563843.1">
    <property type="nucleotide sequence ID" value="NZ_JAPFCC010000001.1"/>
</dbReference>
<evidence type="ECO:0000256" key="1">
    <source>
        <dbReference type="SAM" id="MobiDB-lite"/>
    </source>
</evidence>
<keyword evidence="3" id="KW-1185">Reference proteome</keyword>
<reference evidence="2 3" key="1">
    <citation type="submission" date="2022-10" db="EMBL/GenBank/DDBJ databases">
        <title>High-quality genome sequences of two octocoral-associated bacteria, Endozoicomonas euniceicola EF212 and Endozoicomonas gorgoniicola PS125.</title>
        <authorList>
            <person name="Chiou Y.-J."/>
            <person name="Chen Y.-H."/>
        </authorList>
    </citation>
    <scope>NUCLEOTIDE SEQUENCE [LARGE SCALE GENOMIC DNA]</scope>
    <source>
        <strain evidence="2 3">PS125</strain>
    </source>
</reference>